<dbReference type="EMBL" id="QLTT01000007">
    <property type="protein sequence ID" value="RAS62952.1"/>
    <property type="molecule type" value="Genomic_DNA"/>
</dbReference>
<organism evidence="1 2">
    <name type="scientific">Lentzea atacamensis</name>
    <dbReference type="NCBI Taxonomy" id="531938"/>
    <lineage>
        <taxon>Bacteria</taxon>
        <taxon>Bacillati</taxon>
        <taxon>Actinomycetota</taxon>
        <taxon>Actinomycetes</taxon>
        <taxon>Pseudonocardiales</taxon>
        <taxon>Pseudonocardiaceae</taxon>
        <taxon>Lentzea</taxon>
    </lineage>
</organism>
<evidence type="ECO:0000313" key="2">
    <source>
        <dbReference type="Proteomes" id="UP000248714"/>
    </source>
</evidence>
<protein>
    <submittedName>
        <fullName evidence="1">Uncharacterized protein</fullName>
    </submittedName>
</protein>
<reference evidence="1 2" key="1">
    <citation type="submission" date="2018-06" db="EMBL/GenBank/DDBJ databases">
        <title>Genomic Encyclopedia of Type Strains, Phase IV (KMG-IV): sequencing the most valuable type-strain genomes for metagenomic binning, comparative biology and taxonomic classification.</title>
        <authorList>
            <person name="Goeker M."/>
        </authorList>
    </citation>
    <scope>NUCLEOTIDE SEQUENCE [LARGE SCALE GENOMIC DNA]</scope>
    <source>
        <strain evidence="1 2">DSM 45479</strain>
    </source>
</reference>
<dbReference type="RefSeq" id="WP_215732522.1">
    <property type="nucleotide sequence ID" value="NZ_QLTT01000007.1"/>
</dbReference>
<sequence length="105" mass="11790">MSHQLRNALDDVSKSMTGLRIAARGIPVHREGFKGLHDQFARSVATLTTHMSYARVLLDEDKADRRRGGGCSHAVFSVVGGPTLYDVQCEKCFQWWARETPHPPR</sequence>
<name>A0ABX9E4V1_9PSEU</name>
<comment type="caution">
    <text evidence="1">The sequence shown here is derived from an EMBL/GenBank/DDBJ whole genome shotgun (WGS) entry which is preliminary data.</text>
</comment>
<evidence type="ECO:0000313" key="1">
    <source>
        <dbReference type="EMBL" id="RAS62952.1"/>
    </source>
</evidence>
<proteinExistence type="predicted"/>
<keyword evidence="2" id="KW-1185">Reference proteome</keyword>
<gene>
    <name evidence="1" type="ORF">C8D87_107100</name>
</gene>
<accession>A0ABX9E4V1</accession>
<dbReference type="Proteomes" id="UP000248714">
    <property type="component" value="Unassembled WGS sequence"/>
</dbReference>